<dbReference type="RefSeq" id="WP_305909430.1">
    <property type="nucleotide sequence ID" value="NZ_CP157743.1"/>
</dbReference>
<dbReference type="AlphaFoldDB" id="A0AAU7NX74"/>
<dbReference type="KEGG" id="mech:Q9L42_005525"/>
<protein>
    <recommendedName>
        <fullName evidence="3">CdiI immunity protein domain-containing protein</fullName>
    </recommendedName>
</protein>
<dbReference type="EMBL" id="CP157743">
    <property type="protein sequence ID" value="XBS21583.1"/>
    <property type="molecule type" value="Genomic_DNA"/>
</dbReference>
<name>A0AAU7NX74_9GAMM</name>
<gene>
    <name evidence="1" type="ORF">Q9L42_005525</name>
</gene>
<reference evidence="1 2" key="1">
    <citation type="journal article" date="2024" name="Microbiology">
        <title>Methylomarinum rosea sp. nov., a novel halophilic methanotrophic bacterium from the hypersaline Lake Elton.</title>
        <authorList>
            <person name="Suleimanov R.Z."/>
            <person name="Oshkin I.Y."/>
            <person name="Danilova O.V."/>
            <person name="Suzina N.E."/>
            <person name="Dedysh S.N."/>
        </authorList>
    </citation>
    <scope>NUCLEOTIDE SEQUENCE [LARGE SCALE GENOMIC DNA]</scope>
    <source>
        <strain evidence="1 2">Ch1-1</strain>
    </source>
</reference>
<dbReference type="Proteomes" id="UP001225378">
    <property type="component" value="Chromosome"/>
</dbReference>
<proteinExistence type="predicted"/>
<keyword evidence="2" id="KW-1185">Reference proteome</keyword>
<evidence type="ECO:0000313" key="1">
    <source>
        <dbReference type="EMBL" id="XBS21583.1"/>
    </source>
</evidence>
<sequence length="116" mass="12779">MTDRSNEWAQGWAFYQTGRGNVPDEDSPELSEWMKGFCAAMADYDLEGEYPSIQAALMDYGIDADLLAACLDAAERITQEPEFNRWPSVPVRGFGDGNLHDGPVVYVLPDAANDDG</sequence>
<evidence type="ECO:0008006" key="3">
    <source>
        <dbReference type="Google" id="ProtNLM"/>
    </source>
</evidence>
<evidence type="ECO:0000313" key="2">
    <source>
        <dbReference type="Proteomes" id="UP001225378"/>
    </source>
</evidence>
<organism evidence="1 2">
    <name type="scientific">Methylomarinum roseum</name>
    <dbReference type="NCBI Taxonomy" id="3067653"/>
    <lineage>
        <taxon>Bacteria</taxon>
        <taxon>Pseudomonadati</taxon>
        <taxon>Pseudomonadota</taxon>
        <taxon>Gammaproteobacteria</taxon>
        <taxon>Methylococcales</taxon>
        <taxon>Methylococcaceae</taxon>
        <taxon>Methylomarinum</taxon>
    </lineage>
</organism>
<accession>A0AAU7NX74</accession>